<feature type="domain" description="Stealth protein CR1 conserved region 1" evidence="9">
    <location>
        <begin position="590"/>
        <end position="617"/>
    </location>
</feature>
<feature type="region of interest" description="Disordered" evidence="5">
    <location>
        <begin position="388"/>
        <end position="423"/>
    </location>
</feature>
<dbReference type="PANTHER" id="PTHR24045">
    <property type="match status" value="1"/>
</dbReference>
<dbReference type="CDD" id="cd03820">
    <property type="entry name" value="GT4_AmsD-like"/>
    <property type="match status" value="1"/>
</dbReference>
<gene>
    <name evidence="12" type="ORF">ACFPKY_00540</name>
</gene>
<feature type="domain" description="Stealth protein CR2 conserved region 2" evidence="7">
    <location>
        <begin position="631"/>
        <end position="734"/>
    </location>
</feature>
<dbReference type="RefSeq" id="WP_345180763.1">
    <property type="nucleotide sequence ID" value="NZ_BAABFQ010000008.1"/>
</dbReference>
<dbReference type="Pfam" id="PF11380">
    <property type="entry name" value="Stealth_CR2"/>
    <property type="match status" value="1"/>
</dbReference>
<dbReference type="InterPro" id="IPR001296">
    <property type="entry name" value="Glyco_trans_1"/>
</dbReference>
<dbReference type="Gene3D" id="3.40.50.2000">
    <property type="entry name" value="Glycogen Phosphorylase B"/>
    <property type="match status" value="2"/>
</dbReference>
<evidence type="ECO:0000256" key="4">
    <source>
        <dbReference type="ARBA" id="ARBA00023169"/>
    </source>
</evidence>
<evidence type="ECO:0000259" key="6">
    <source>
        <dbReference type="Pfam" id="PF00534"/>
    </source>
</evidence>
<dbReference type="InterPro" id="IPR021520">
    <property type="entry name" value="Stealth_CR2"/>
</dbReference>
<evidence type="ECO:0000259" key="10">
    <source>
        <dbReference type="Pfam" id="PF17102"/>
    </source>
</evidence>
<dbReference type="Pfam" id="PF17101">
    <property type="entry name" value="Stealth_CR1"/>
    <property type="match status" value="1"/>
</dbReference>
<evidence type="ECO:0000256" key="1">
    <source>
        <dbReference type="ARBA" id="ARBA00007583"/>
    </source>
</evidence>
<dbReference type="InterPro" id="IPR031358">
    <property type="entry name" value="Stealth_CR1"/>
</dbReference>
<dbReference type="InterPro" id="IPR031356">
    <property type="entry name" value="Stealth_CR4"/>
</dbReference>
<dbReference type="InterPro" id="IPR047141">
    <property type="entry name" value="Stealth"/>
</dbReference>
<evidence type="ECO:0000259" key="9">
    <source>
        <dbReference type="Pfam" id="PF17101"/>
    </source>
</evidence>
<proteinExistence type="inferred from homology"/>
<name>A0ABW0MV65_9ACTN</name>
<feature type="domain" description="Glycosyl transferase family 1" evidence="6">
    <location>
        <begin position="205"/>
        <end position="360"/>
    </location>
</feature>
<evidence type="ECO:0000313" key="12">
    <source>
        <dbReference type="EMBL" id="MFC5491562.1"/>
    </source>
</evidence>
<feature type="compositionally biased region" description="Polar residues" evidence="5">
    <location>
        <begin position="394"/>
        <end position="407"/>
    </location>
</feature>
<dbReference type="Pfam" id="PF17103">
    <property type="entry name" value="Stealth_CR4"/>
    <property type="match status" value="1"/>
</dbReference>
<sequence>MKVTFFLLNLDGVGGTERSVITQANALAGLGHDVTILSALRTADSPHYAVDAAVRIRQLVDARDPEAPRVEAAGINGALAATLHLTPSLLVPARWDVQFSALTDAMYEAVVPTLDADVVVTVTPGLLAIAVQLLPDRVGLVHQEHRSSSDRTSGLEPLLTFAPRADVVALLTTSAADWLTETLGPVAPRTVVVPNPLPQGFKPRSTLETKLIVAAGRFVWEKQFAKLVEAFAEIAAQIPEWRLRLLGTGPQRLELIRLIRRLGLWDRIELPGQSADMPSEWAAASISALTSRSEGLPLVVQEAMAAGVPVISFDSPSGSRAVIRHEANGLLVGPDARAGIATALLRLATDDELRHRLGAGALASSQQYAPETVARQWEQVFADVVARRSRGPQRVTQRATELATSPHTGRPAPTASTDLTPAQARHRAMSWAVEVAQRASGRWFAIPAHGDSPATVVVPMADRAAYLTELGGSGAPGELSMVDSAGHGWPERRGRLDELAASLVGERTGRVSLEPWPLLADGLPGLLSSGCRIDVEFWEDGPDGSLVAAGQNRYTNQLPPAYETVPIEIEGVPARTLPLMAEPTVHDCTFPIDAVYTWVDGNDPEWNAAREARLAQLSGTALTRQSSGRARFISRDELRYSLRSLHLFAPWIRRIHLVTAGQVPGWLVEHPQVNVVDHRDILPADALPTFNSHAIESSLHKIPGLAEHFLYLNDDFLLARPQQPQRFFDTAGHTAVFLSGGNLGLDDMPGAAPWLKAAWNNRRLLRETFGVVSTHSLQHAPYAHRTSVLEEIERRFPEEIARTARSPFRSDDDISLLSSFAQHYGLMTGTAVLGTPETTYVNISANDVVRRLRALKDRDRDFICFGDHHDHALHPAALQEVLEEFYSFYLPVRAPWEKPD</sequence>
<dbReference type="InterPro" id="IPR031357">
    <property type="entry name" value="Stealth_CR3"/>
</dbReference>
<organism evidence="12 13">
    <name type="scientific">Nocardioides caricicola</name>
    <dbReference type="NCBI Taxonomy" id="634770"/>
    <lineage>
        <taxon>Bacteria</taxon>
        <taxon>Bacillati</taxon>
        <taxon>Actinomycetota</taxon>
        <taxon>Actinomycetes</taxon>
        <taxon>Propionibacteriales</taxon>
        <taxon>Nocardioidaceae</taxon>
        <taxon>Nocardioides</taxon>
    </lineage>
</organism>
<dbReference type="Pfam" id="PF13439">
    <property type="entry name" value="Glyco_transf_4"/>
    <property type="match status" value="1"/>
</dbReference>
<feature type="domain" description="Stealth protein CR3 conserved region 3" evidence="10">
    <location>
        <begin position="778"/>
        <end position="824"/>
    </location>
</feature>
<dbReference type="Pfam" id="PF17102">
    <property type="entry name" value="Stealth_CR3"/>
    <property type="match status" value="1"/>
</dbReference>
<comment type="caution">
    <text evidence="12">The sequence shown here is derived from an EMBL/GenBank/DDBJ whole genome shotgun (WGS) entry which is preliminary data.</text>
</comment>
<evidence type="ECO:0000259" key="8">
    <source>
        <dbReference type="Pfam" id="PF13439"/>
    </source>
</evidence>
<keyword evidence="4" id="KW-0270">Exopolysaccharide synthesis</keyword>
<dbReference type="PANTHER" id="PTHR24045:SF0">
    <property type="entry name" value="N-ACETYLGLUCOSAMINE-1-PHOSPHOTRANSFERASE SUBUNITS ALPHA_BETA"/>
    <property type="match status" value="1"/>
</dbReference>
<evidence type="ECO:0000259" key="7">
    <source>
        <dbReference type="Pfam" id="PF11380"/>
    </source>
</evidence>
<evidence type="ECO:0000256" key="5">
    <source>
        <dbReference type="SAM" id="MobiDB-lite"/>
    </source>
</evidence>
<evidence type="ECO:0000313" key="13">
    <source>
        <dbReference type="Proteomes" id="UP001595956"/>
    </source>
</evidence>
<keyword evidence="2" id="KW-0328">Glycosyltransferase</keyword>
<comment type="similarity">
    <text evidence="1">Belongs to the stealth family.</text>
</comment>
<evidence type="ECO:0000256" key="3">
    <source>
        <dbReference type="ARBA" id="ARBA00022679"/>
    </source>
</evidence>
<feature type="domain" description="Stealth protein CR4 conserved region 4" evidence="11">
    <location>
        <begin position="855"/>
        <end position="899"/>
    </location>
</feature>
<feature type="domain" description="Glycosyltransferase subfamily 4-like N-terminal" evidence="8">
    <location>
        <begin position="13"/>
        <end position="196"/>
    </location>
</feature>
<evidence type="ECO:0000259" key="11">
    <source>
        <dbReference type="Pfam" id="PF17103"/>
    </source>
</evidence>
<evidence type="ECO:0000256" key="2">
    <source>
        <dbReference type="ARBA" id="ARBA00022676"/>
    </source>
</evidence>
<keyword evidence="3" id="KW-0808">Transferase</keyword>
<protein>
    <submittedName>
        <fullName evidence="12">Stealth conserved region 3 domain-containing protein</fullName>
    </submittedName>
</protein>
<reference evidence="13" key="1">
    <citation type="journal article" date="2019" name="Int. J. Syst. Evol. Microbiol.">
        <title>The Global Catalogue of Microorganisms (GCM) 10K type strain sequencing project: providing services to taxonomists for standard genome sequencing and annotation.</title>
        <authorList>
            <consortium name="The Broad Institute Genomics Platform"/>
            <consortium name="The Broad Institute Genome Sequencing Center for Infectious Disease"/>
            <person name="Wu L."/>
            <person name="Ma J."/>
        </authorList>
    </citation>
    <scope>NUCLEOTIDE SEQUENCE [LARGE SCALE GENOMIC DNA]</scope>
    <source>
        <strain evidence="13">KACC 13778</strain>
    </source>
</reference>
<dbReference type="InterPro" id="IPR028098">
    <property type="entry name" value="Glyco_trans_4-like_N"/>
</dbReference>
<dbReference type="Pfam" id="PF00534">
    <property type="entry name" value="Glycos_transf_1"/>
    <property type="match status" value="1"/>
</dbReference>
<dbReference type="SUPFAM" id="SSF53756">
    <property type="entry name" value="UDP-Glycosyltransferase/glycogen phosphorylase"/>
    <property type="match status" value="1"/>
</dbReference>
<keyword evidence="13" id="KW-1185">Reference proteome</keyword>
<accession>A0ABW0MV65</accession>
<dbReference type="Proteomes" id="UP001595956">
    <property type="component" value="Unassembled WGS sequence"/>
</dbReference>
<dbReference type="EMBL" id="JBHSMD010000001">
    <property type="protein sequence ID" value="MFC5491562.1"/>
    <property type="molecule type" value="Genomic_DNA"/>
</dbReference>